<dbReference type="InterPro" id="IPR024442">
    <property type="entry name" value="Transposase_Zn_ribbon"/>
</dbReference>
<evidence type="ECO:0000313" key="2">
    <source>
        <dbReference type="EMBL" id="MYH61824.1"/>
    </source>
</evidence>
<evidence type="ECO:0000259" key="1">
    <source>
        <dbReference type="SMART" id="SM01126"/>
    </source>
</evidence>
<feature type="domain" description="ISXO2-like transposase" evidence="1">
    <location>
        <begin position="131"/>
        <end position="279"/>
    </location>
</feature>
<dbReference type="SMART" id="SM01126">
    <property type="entry name" value="DDE_Tnp_IS1595"/>
    <property type="match status" value="1"/>
</dbReference>
<sequence>MVTQNGETTISTFEFFEMFPDEDAAIEYLEDVRWGEGEYCPHCDGERVTRLKAYPYWMCRDCRKKYTVRTDTVFERSHVPLHKWLYAMYLLEINRKGISSVNLSKQLGIRQPTAWFMLHRLRKACDVEAIPLSGTVEVDEKFVGGSKKNMHYDRKQKLPPGPIGGKDVVFGLRERESGEVIAYPIPDTTARTLSPEILRNVERGATVYTDDHGGYHQVNKWYSHATVNHSRWQWADEDVTTNGIESVWAVLKRGYKGVYHHWSPKNTRRYVNEFVFRLNCSKRYNHSIDRLTWLVENAFEKRLTYDELTGD</sequence>
<dbReference type="PANTHER" id="PTHR47163:SF2">
    <property type="entry name" value="SI:DKEY-17M8.2"/>
    <property type="match status" value="1"/>
</dbReference>
<reference evidence="2" key="1">
    <citation type="submission" date="2019-09" db="EMBL/GenBank/DDBJ databases">
        <title>Characterisation of the sponge microbiome using genome-centric metagenomics.</title>
        <authorList>
            <person name="Engelberts J.P."/>
            <person name="Robbins S.J."/>
            <person name="De Goeij J.M."/>
            <person name="Aranda M."/>
            <person name="Bell S.C."/>
            <person name="Webster N.S."/>
        </authorList>
    </citation>
    <scope>NUCLEOTIDE SEQUENCE</scope>
    <source>
        <strain evidence="2">SB0675_bin_29</strain>
    </source>
</reference>
<dbReference type="Pfam" id="PF12760">
    <property type="entry name" value="Zn_ribbon_IS1595"/>
    <property type="match status" value="1"/>
</dbReference>
<gene>
    <name evidence="2" type="ORF">F4148_08675</name>
</gene>
<dbReference type="Pfam" id="PF12762">
    <property type="entry name" value="DDE_Tnp_IS1595"/>
    <property type="match status" value="1"/>
</dbReference>
<dbReference type="InterPro" id="IPR024445">
    <property type="entry name" value="Tnp_ISXO2-like"/>
</dbReference>
<name>A0A6B1G6T7_9CHLR</name>
<comment type="caution">
    <text evidence="2">The sequence shown here is derived from an EMBL/GenBank/DDBJ whole genome shotgun (WGS) entry which is preliminary data.</text>
</comment>
<protein>
    <submittedName>
        <fullName evidence="2">IS1595 family transposase</fullName>
    </submittedName>
</protein>
<accession>A0A6B1G6T7</accession>
<dbReference type="NCBIfam" id="NF033547">
    <property type="entry name" value="transpos_IS1595"/>
    <property type="match status" value="1"/>
</dbReference>
<dbReference type="EMBL" id="VYDA01000325">
    <property type="protein sequence ID" value="MYH61824.1"/>
    <property type="molecule type" value="Genomic_DNA"/>
</dbReference>
<dbReference type="PANTHER" id="PTHR47163">
    <property type="entry name" value="DDE_TNP_IS1595 DOMAIN-CONTAINING PROTEIN"/>
    <property type="match status" value="1"/>
</dbReference>
<dbReference type="InterPro" id="IPR053164">
    <property type="entry name" value="IS1016-like_transposase"/>
</dbReference>
<dbReference type="AlphaFoldDB" id="A0A6B1G6T7"/>
<organism evidence="2">
    <name type="scientific">Caldilineaceae bacterium SB0675_bin_29</name>
    <dbReference type="NCBI Taxonomy" id="2605266"/>
    <lineage>
        <taxon>Bacteria</taxon>
        <taxon>Bacillati</taxon>
        <taxon>Chloroflexota</taxon>
        <taxon>Caldilineae</taxon>
        <taxon>Caldilineales</taxon>
        <taxon>Caldilineaceae</taxon>
    </lineage>
</organism>
<proteinExistence type="predicted"/>